<evidence type="ECO:0000313" key="1">
    <source>
        <dbReference type="EMBL" id="UOO93391.1"/>
    </source>
</evidence>
<name>A0ABY4ECE3_VITST</name>
<protein>
    <submittedName>
        <fullName evidence="1">Uncharacterized protein</fullName>
    </submittedName>
</protein>
<reference evidence="1" key="2">
    <citation type="journal article" date="2022" name="Res Sq">
        <title>Evolution of multicellular longitudinally dividing oral cavity symbionts (Neisseriaceae).</title>
        <authorList>
            <person name="Nyongesa S."/>
            <person name="Weber P."/>
            <person name="Bernet E."/>
            <person name="Pullido F."/>
            <person name="Nieckarz M."/>
            <person name="Delaby M."/>
            <person name="Nieves C."/>
            <person name="Viehboeck T."/>
            <person name="Krause N."/>
            <person name="Rivera-Millot A."/>
            <person name="Nakamura A."/>
            <person name="Vischer N."/>
            <person name="VanNieuwenhze M."/>
            <person name="Brun Y."/>
            <person name="Cava F."/>
            <person name="Bulgheresi S."/>
            <person name="Veyrier F."/>
        </authorList>
    </citation>
    <scope>NUCLEOTIDE SEQUENCE</scope>
    <source>
        <strain evidence="1">SAG 1488-6</strain>
    </source>
</reference>
<sequence>MPIDSMRVGHAYREMRKASQHAKSYQLNKVHYVQLRQVLDHSLTNQFVYKNRADWLVAAAVTGFNDVDVPVQEGARRFIPMSQAIAITKATAMLKTKSGMSLY</sequence>
<reference evidence="1" key="1">
    <citation type="submission" date="2021-12" db="EMBL/GenBank/DDBJ databases">
        <authorList>
            <person name="Veyrier F.J."/>
        </authorList>
    </citation>
    <scope>NUCLEOTIDE SEQUENCE</scope>
    <source>
        <strain evidence="1">SAG 1488-6</strain>
    </source>
</reference>
<proteinExistence type="predicted"/>
<dbReference type="RefSeq" id="WP_155970579.1">
    <property type="nucleotide sequence ID" value="NZ_CP091512.1"/>
</dbReference>
<gene>
    <name evidence="1" type="ORF">LVJ81_05015</name>
</gene>
<keyword evidence="2" id="KW-1185">Reference proteome</keyword>
<evidence type="ECO:0000313" key="2">
    <source>
        <dbReference type="Proteomes" id="UP000832034"/>
    </source>
</evidence>
<dbReference type="Proteomes" id="UP000832034">
    <property type="component" value="Chromosome"/>
</dbReference>
<accession>A0ABY4ECE3</accession>
<organism evidence="1 2">
    <name type="scientific">Vitreoscilla stercoraria</name>
    <dbReference type="NCBI Taxonomy" id="61"/>
    <lineage>
        <taxon>Bacteria</taxon>
        <taxon>Pseudomonadati</taxon>
        <taxon>Pseudomonadota</taxon>
        <taxon>Betaproteobacteria</taxon>
        <taxon>Neisseriales</taxon>
        <taxon>Neisseriaceae</taxon>
        <taxon>Vitreoscilla</taxon>
    </lineage>
</organism>
<dbReference type="EMBL" id="CP091512">
    <property type="protein sequence ID" value="UOO93391.1"/>
    <property type="molecule type" value="Genomic_DNA"/>
</dbReference>